<evidence type="ECO:0000256" key="1">
    <source>
        <dbReference type="ARBA" id="ARBA00004141"/>
    </source>
</evidence>
<dbReference type="InterPro" id="IPR036909">
    <property type="entry name" value="Cyt_c-like_dom_sf"/>
</dbReference>
<evidence type="ECO:0000259" key="13">
    <source>
        <dbReference type="PROSITE" id="PS51003"/>
    </source>
</evidence>
<dbReference type="Gene3D" id="1.10.760.10">
    <property type="entry name" value="Cytochrome c-like domain"/>
    <property type="match status" value="1"/>
</dbReference>
<keyword evidence="7 11" id="KW-1133">Transmembrane helix</keyword>
<name>A0A2K8Z7N7_9BACT</name>
<dbReference type="GO" id="GO:0022904">
    <property type="term" value="P:respiratory electron transport chain"/>
    <property type="evidence" value="ECO:0007669"/>
    <property type="project" value="InterPro"/>
</dbReference>
<feature type="transmembrane region" description="Helical" evidence="11">
    <location>
        <begin position="187"/>
        <end position="210"/>
    </location>
</feature>
<comment type="subcellular location">
    <subcellularLocation>
        <location evidence="1">Membrane</location>
        <topology evidence="1">Multi-pass membrane protein</topology>
    </subcellularLocation>
</comment>
<feature type="transmembrane region" description="Helical" evidence="11">
    <location>
        <begin position="253"/>
        <end position="271"/>
    </location>
</feature>
<evidence type="ECO:0000256" key="9">
    <source>
        <dbReference type="ARBA" id="ARBA00023136"/>
    </source>
</evidence>
<dbReference type="OrthoDB" id="627427at2"/>
<evidence type="ECO:0000259" key="14">
    <source>
        <dbReference type="PROSITE" id="PS51007"/>
    </source>
</evidence>
<keyword evidence="6" id="KW-0249">Electron transport</keyword>
<keyword evidence="4 11" id="KW-0812">Transmembrane</keyword>
<evidence type="ECO:0000256" key="6">
    <source>
        <dbReference type="ARBA" id="ARBA00022982"/>
    </source>
</evidence>
<dbReference type="InterPro" id="IPR027387">
    <property type="entry name" value="Cytb/b6-like_sf"/>
</dbReference>
<dbReference type="PROSITE" id="PS51007">
    <property type="entry name" value="CYTC"/>
    <property type="match status" value="1"/>
</dbReference>
<dbReference type="PROSITE" id="PS51003">
    <property type="entry name" value="CYTB_CTER"/>
    <property type="match status" value="1"/>
</dbReference>
<feature type="domain" description="Cytochrome c" evidence="14">
    <location>
        <begin position="385"/>
        <end position="462"/>
    </location>
</feature>
<dbReference type="InterPro" id="IPR005798">
    <property type="entry name" value="Cyt_b/b6_C"/>
</dbReference>
<evidence type="ECO:0000256" key="4">
    <source>
        <dbReference type="ARBA" id="ARBA00022692"/>
    </source>
</evidence>
<keyword evidence="5 10" id="KW-0479">Metal-binding</keyword>
<keyword evidence="9 11" id="KW-0472">Membrane</keyword>
<dbReference type="Pfam" id="PF00032">
    <property type="entry name" value="Cytochrom_B_C"/>
    <property type="match status" value="1"/>
</dbReference>
<evidence type="ECO:0000313" key="16">
    <source>
        <dbReference type="Proteomes" id="UP000232883"/>
    </source>
</evidence>
<dbReference type="GO" id="GO:0046872">
    <property type="term" value="F:metal ion binding"/>
    <property type="evidence" value="ECO:0007669"/>
    <property type="project" value="UniProtKB-KW"/>
</dbReference>
<feature type="transmembrane region" description="Helical" evidence="11">
    <location>
        <begin position="88"/>
        <end position="109"/>
    </location>
</feature>
<keyword evidence="3 10" id="KW-0349">Heme</keyword>
<organism evidence="15 16">
    <name type="scientific">Spirosoma pollinicola</name>
    <dbReference type="NCBI Taxonomy" id="2057025"/>
    <lineage>
        <taxon>Bacteria</taxon>
        <taxon>Pseudomonadati</taxon>
        <taxon>Bacteroidota</taxon>
        <taxon>Cytophagia</taxon>
        <taxon>Cytophagales</taxon>
        <taxon>Cytophagaceae</taxon>
        <taxon>Spirosoma</taxon>
    </lineage>
</organism>
<evidence type="ECO:0000313" key="15">
    <source>
        <dbReference type="EMBL" id="AUD05885.1"/>
    </source>
</evidence>
<evidence type="ECO:0000256" key="11">
    <source>
        <dbReference type="SAM" id="Phobius"/>
    </source>
</evidence>
<evidence type="ECO:0000256" key="7">
    <source>
        <dbReference type="ARBA" id="ARBA00022989"/>
    </source>
</evidence>
<keyword evidence="16" id="KW-1185">Reference proteome</keyword>
<feature type="transmembrane region" description="Helical" evidence="11">
    <location>
        <begin position="121"/>
        <end position="141"/>
    </location>
</feature>
<dbReference type="EMBL" id="CP025096">
    <property type="protein sequence ID" value="AUD05885.1"/>
    <property type="molecule type" value="Genomic_DNA"/>
</dbReference>
<keyword evidence="2" id="KW-0813">Transport</keyword>
<evidence type="ECO:0000256" key="5">
    <source>
        <dbReference type="ARBA" id="ARBA00022723"/>
    </source>
</evidence>
<evidence type="ECO:0000256" key="8">
    <source>
        <dbReference type="ARBA" id="ARBA00023004"/>
    </source>
</evidence>
<dbReference type="Gene3D" id="1.20.810.10">
    <property type="entry name" value="Cytochrome Bc1 Complex, Chain C"/>
    <property type="match status" value="1"/>
</dbReference>
<evidence type="ECO:0000256" key="3">
    <source>
        <dbReference type="ARBA" id="ARBA00022617"/>
    </source>
</evidence>
<dbReference type="InterPro" id="IPR036150">
    <property type="entry name" value="Cyt_b/b6_C_sf"/>
</dbReference>
<dbReference type="Pfam" id="PF13442">
    <property type="entry name" value="Cytochrome_CBB3"/>
    <property type="match status" value="1"/>
</dbReference>
<dbReference type="RefSeq" id="WP_100992436.1">
    <property type="nucleotide sequence ID" value="NZ_CP025096.1"/>
</dbReference>
<evidence type="ECO:0000256" key="10">
    <source>
        <dbReference type="PROSITE-ProRule" id="PRU00433"/>
    </source>
</evidence>
<dbReference type="InterPro" id="IPR016174">
    <property type="entry name" value="Di-haem_cyt_TM"/>
</dbReference>
<proteinExistence type="predicted"/>
<dbReference type="SUPFAM" id="SSF81342">
    <property type="entry name" value="Transmembrane di-heme cytochromes"/>
    <property type="match status" value="1"/>
</dbReference>
<feature type="transmembrane region" description="Helical" evidence="11">
    <location>
        <begin position="311"/>
        <end position="331"/>
    </location>
</feature>
<dbReference type="GO" id="GO:0020037">
    <property type="term" value="F:heme binding"/>
    <property type="evidence" value="ECO:0007669"/>
    <property type="project" value="InterPro"/>
</dbReference>
<feature type="transmembrane region" description="Helical" evidence="11">
    <location>
        <begin position="343"/>
        <end position="365"/>
    </location>
</feature>
<feature type="domain" description="Cytochrome b/b6 N-terminal region profile" evidence="12">
    <location>
        <begin position="7"/>
        <end position="218"/>
    </location>
</feature>
<dbReference type="PANTHER" id="PTHR19271">
    <property type="entry name" value="CYTOCHROME B"/>
    <property type="match status" value="1"/>
</dbReference>
<dbReference type="InterPro" id="IPR005797">
    <property type="entry name" value="Cyt_b/b6_N"/>
</dbReference>
<sequence length="462" mass="50781">MSILQKIGYWIEDRTGLSANLGPLIKHLVPPGAKWAYVFGSGTLFCFILQVVTGIGLSLLYQPSSEGAYASLQFITDQATFGKVLRGIHYFGASGMIILVGIHMIRVYITASFKYPREMSWISGVFLLFLTIAMGFTGQLLRWDSNGVWSAVVAAENLGRIPLIGTSLARLLMGGDTIGGQSLSRFFAFHVFLFPALMFTLVGFHLYLVFQNGISEPPKAGRPVDPKTYKKWYADMLKREGVPFWPDAAWRDAMFGSLVIIAIIGFAVLVGPPALTQPPDPSIIQTSPAPDWYMLPIFALFALMPPKIESIVIFVGPILSILALLALPFFSGTGERSPIRRPWAVFGVVCVVVFVGSLLVAGEIAPWSPRFKTKPLAQFVHYTNPQLERGTILFYKKGCQYCHQITGQGGIKGPNLSQIGRTWTRAQINIQIVNGASEMPAYGGMLTKTELDDLVSFLMAQQ</sequence>
<dbReference type="InterPro" id="IPR009056">
    <property type="entry name" value="Cyt_c-like_dom"/>
</dbReference>
<dbReference type="Pfam" id="PF00033">
    <property type="entry name" value="Cytochrome_B"/>
    <property type="match status" value="1"/>
</dbReference>
<protein>
    <submittedName>
        <fullName evidence="15">Cytochrome B6</fullName>
    </submittedName>
</protein>
<dbReference type="GO" id="GO:0016020">
    <property type="term" value="C:membrane"/>
    <property type="evidence" value="ECO:0007669"/>
    <property type="project" value="UniProtKB-SubCell"/>
</dbReference>
<dbReference type="GO" id="GO:0009055">
    <property type="term" value="F:electron transfer activity"/>
    <property type="evidence" value="ECO:0007669"/>
    <property type="project" value="InterPro"/>
</dbReference>
<dbReference type="KEGG" id="spir:CWM47_30985"/>
<accession>A0A2K8Z7N7</accession>
<evidence type="ECO:0000259" key="12">
    <source>
        <dbReference type="PROSITE" id="PS51002"/>
    </source>
</evidence>
<dbReference type="SUPFAM" id="SSF46626">
    <property type="entry name" value="Cytochrome c"/>
    <property type="match status" value="1"/>
</dbReference>
<feature type="transmembrane region" description="Helical" evidence="11">
    <location>
        <begin position="35"/>
        <end position="61"/>
    </location>
</feature>
<dbReference type="PANTHER" id="PTHR19271:SF16">
    <property type="entry name" value="CYTOCHROME B"/>
    <property type="match status" value="1"/>
</dbReference>
<dbReference type="SUPFAM" id="SSF81648">
    <property type="entry name" value="a domain/subunit of cytochrome bc1 complex (Ubiquinol-cytochrome c reductase)"/>
    <property type="match status" value="1"/>
</dbReference>
<reference evidence="15 16" key="1">
    <citation type="submission" date="2017-11" db="EMBL/GenBank/DDBJ databases">
        <title>Taxonomic description and genome sequences of Spirosoma HA7 sp. nov., isolated from pollen microhabitat of Corylus avellana.</title>
        <authorList>
            <person name="Ambika Manirajan B."/>
            <person name="Suarez C."/>
            <person name="Ratering S."/>
            <person name="Geissler-Plaum R."/>
            <person name="Cardinale M."/>
            <person name="Sylvia S."/>
        </authorList>
    </citation>
    <scope>NUCLEOTIDE SEQUENCE [LARGE SCALE GENOMIC DNA]</scope>
    <source>
        <strain evidence="15 16">HA7</strain>
    </source>
</reference>
<feature type="domain" description="Cytochrome b/b6 C-terminal region profile" evidence="13">
    <location>
        <begin position="234"/>
        <end position="342"/>
    </location>
</feature>
<dbReference type="Proteomes" id="UP000232883">
    <property type="component" value="Chromosome"/>
</dbReference>
<evidence type="ECO:0000256" key="2">
    <source>
        <dbReference type="ARBA" id="ARBA00022448"/>
    </source>
</evidence>
<gene>
    <name evidence="15" type="ORF">CWM47_30985</name>
</gene>
<dbReference type="GO" id="GO:0016491">
    <property type="term" value="F:oxidoreductase activity"/>
    <property type="evidence" value="ECO:0007669"/>
    <property type="project" value="InterPro"/>
</dbReference>
<dbReference type="PROSITE" id="PS51002">
    <property type="entry name" value="CYTB_NTER"/>
    <property type="match status" value="1"/>
</dbReference>
<dbReference type="AlphaFoldDB" id="A0A2K8Z7N7"/>
<keyword evidence="8 10" id="KW-0408">Iron</keyword>